<dbReference type="GO" id="GO:0002218">
    <property type="term" value="P:activation of innate immune response"/>
    <property type="evidence" value="ECO:0007669"/>
    <property type="project" value="InterPro"/>
</dbReference>
<dbReference type="PANTHER" id="PTHR34339">
    <property type="entry name" value="STIMULATOR OF INTERFERON GENES PROTEIN"/>
    <property type="match status" value="1"/>
</dbReference>
<dbReference type="GO" id="GO:0000045">
    <property type="term" value="P:autophagosome assembly"/>
    <property type="evidence" value="ECO:0007669"/>
    <property type="project" value="TreeGrafter"/>
</dbReference>
<dbReference type="InterPro" id="IPR035897">
    <property type="entry name" value="Toll_tir_struct_dom_sf"/>
</dbReference>
<evidence type="ECO:0000313" key="3">
    <source>
        <dbReference type="Proteomes" id="UP000683360"/>
    </source>
</evidence>
<dbReference type="InterPro" id="IPR038623">
    <property type="entry name" value="STING_C_sf"/>
</dbReference>
<organism evidence="2 3">
    <name type="scientific">Mytilus edulis</name>
    <name type="common">Blue mussel</name>
    <dbReference type="NCBI Taxonomy" id="6550"/>
    <lineage>
        <taxon>Eukaryota</taxon>
        <taxon>Metazoa</taxon>
        <taxon>Spiralia</taxon>
        <taxon>Lophotrochozoa</taxon>
        <taxon>Mollusca</taxon>
        <taxon>Bivalvia</taxon>
        <taxon>Autobranchia</taxon>
        <taxon>Pteriomorphia</taxon>
        <taxon>Mytilida</taxon>
        <taxon>Mytiloidea</taxon>
        <taxon>Mytilidae</taxon>
        <taxon>Mytilinae</taxon>
        <taxon>Mytilus</taxon>
    </lineage>
</organism>
<dbReference type="Gene3D" id="1.20.5.5200">
    <property type="match status" value="2"/>
</dbReference>
<dbReference type="Pfam" id="PF13676">
    <property type="entry name" value="TIR_2"/>
    <property type="match status" value="1"/>
</dbReference>
<dbReference type="Gene3D" id="3.40.50.12100">
    <property type="entry name" value="Stimulator of interferon genes protein"/>
    <property type="match status" value="2"/>
</dbReference>
<dbReference type="GO" id="GO:0005789">
    <property type="term" value="C:endoplasmic reticulum membrane"/>
    <property type="evidence" value="ECO:0007669"/>
    <property type="project" value="TreeGrafter"/>
</dbReference>
<sequence>MKIPHIAVLQEAPKIYFTHNEDDWIAEAAKGIKENIFIMNVMPAGNVAHGLVWSHYSGYLQYVLPARTNNDPRKCHPGLERLITESEWYRSLPESGKKNMSFKLYEMVPSSCSCVSNLPQEDTKIKLEYTFTIYYDRAGNEREANIQIYSIKDGDQTYYCTCEYPHVLNTMKTMEQNSLASFELPILNHFNDCREKARVLLYNDGESGPEISDVLLKAIKEDLHLTDSQLPKDGCFRPKLDALESFDTHYEHQVYVAHSTKNEEDKTQAEEIISYLETRGIRKILKDDMMVGLPGKTVMGKITEAATKCRWFIFLLTKNSLDDQQLTFEMVSALGDSITDRKVRVIPVVDRREDLCIPELLQWVTYIPYNPDKSHLKSLYNIVSGQDIPLETELLLPAGYVSYGLAWGYVANYLRNVLPDVLGGINAALSKKNVSNFRCQEKLFIIIPKSCHADQTLKDKKEYPGRIQNFAKTNSVNPSGPRMYSSNIYKVLNDGTNEVDLFFVGQYAAPIACLDEMRGWNIAGVTAESMATEAKKFYEIVKDLMKQAVPDKVQFCEFVFYDDIHNSLAEIMEGKIRLAEIQNAQS</sequence>
<accession>A0A8S3QYR1</accession>
<dbReference type="Gene3D" id="3.40.50.10140">
    <property type="entry name" value="Toll/interleukin-1 receptor homology (TIR) domain"/>
    <property type="match status" value="1"/>
</dbReference>
<dbReference type="GO" id="GO:0045087">
    <property type="term" value="P:innate immune response"/>
    <property type="evidence" value="ECO:0007669"/>
    <property type="project" value="TreeGrafter"/>
</dbReference>
<dbReference type="Proteomes" id="UP000683360">
    <property type="component" value="Unassembled WGS sequence"/>
</dbReference>
<evidence type="ECO:0000259" key="1">
    <source>
        <dbReference type="PROSITE" id="PS50104"/>
    </source>
</evidence>
<dbReference type="PANTHER" id="PTHR34339:SF1">
    <property type="entry name" value="STIMULATOR OF INTERFERON GENES PROTEIN"/>
    <property type="match status" value="1"/>
</dbReference>
<dbReference type="GO" id="GO:0061709">
    <property type="term" value="P:reticulophagy"/>
    <property type="evidence" value="ECO:0007669"/>
    <property type="project" value="TreeGrafter"/>
</dbReference>
<gene>
    <name evidence="2" type="ORF">MEDL_16798</name>
</gene>
<dbReference type="Pfam" id="PF15009">
    <property type="entry name" value="STING_LBD"/>
    <property type="match status" value="2"/>
</dbReference>
<dbReference type="PROSITE" id="PS50104">
    <property type="entry name" value="TIR"/>
    <property type="match status" value="1"/>
</dbReference>
<dbReference type="AlphaFoldDB" id="A0A8S3QYR1"/>
<dbReference type="OrthoDB" id="6072910at2759"/>
<dbReference type="InterPro" id="IPR000157">
    <property type="entry name" value="TIR_dom"/>
</dbReference>
<evidence type="ECO:0000313" key="2">
    <source>
        <dbReference type="EMBL" id="CAG2202248.1"/>
    </source>
</evidence>
<protein>
    <submittedName>
        <fullName evidence="2">TMEM173</fullName>
    </submittedName>
</protein>
<dbReference type="InterPro" id="IPR029158">
    <property type="entry name" value="STING"/>
</dbReference>
<dbReference type="GO" id="GO:0035438">
    <property type="term" value="F:cyclic-di-GMP binding"/>
    <property type="evidence" value="ECO:0007669"/>
    <property type="project" value="TreeGrafter"/>
</dbReference>
<comment type="caution">
    <text evidence="2">The sequence shown here is derived from an EMBL/GenBank/DDBJ whole genome shotgun (WGS) entry which is preliminary data.</text>
</comment>
<dbReference type="GO" id="GO:0005776">
    <property type="term" value="C:autophagosome"/>
    <property type="evidence" value="ECO:0007669"/>
    <property type="project" value="TreeGrafter"/>
</dbReference>
<dbReference type="GO" id="GO:0032481">
    <property type="term" value="P:positive regulation of type I interferon production"/>
    <property type="evidence" value="ECO:0007669"/>
    <property type="project" value="InterPro"/>
</dbReference>
<dbReference type="SUPFAM" id="SSF52200">
    <property type="entry name" value="Toll/Interleukin receptor TIR domain"/>
    <property type="match status" value="1"/>
</dbReference>
<feature type="domain" description="TIR" evidence="1">
    <location>
        <begin position="250"/>
        <end position="383"/>
    </location>
</feature>
<dbReference type="InterPro" id="IPR055432">
    <property type="entry name" value="STING_LBD"/>
</dbReference>
<dbReference type="GO" id="GO:0016239">
    <property type="term" value="P:positive regulation of macroautophagy"/>
    <property type="evidence" value="ECO:0007669"/>
    <property type="project" value="TreeGrafter"/>
</dbReference>
<reference evidence="2" key="1">
    <citation type="submission" date="2021-03" db="EMBL/GenBank/DDBJ databases">
        <authorList>
            <person name="Bekaert M."/>
        </authorList>
    </citation>
    <scope>NUCLEOTIDE SEQUENCE</scope>
</reference>
<proteinExistence type="predicted"/>
<keyword evidence="3" id="KW-1185">Reference proteome</keyword>
<dbReference type="EMBL" id="CAJPWZ010000882">
    <property type="protein sequence ID" value="CAG2202248.1"/>
    <property type="molecule type" value="Genomic_DNA"/>
</dbReference>
<name>A0A8S3QYR1_MYTED</name>
<dbReference type="GO" id="GO:0007165">
    <property type="term" value="P:signal transduction"/>
    <property type="evidence" value="ECO:0007669"/>
    <property type="project" value="InterPro"/>
</dbReference>
<dbReference type="GO" id="GO:0061507">
    <property type="term" value="F:2',3'-cyclic GMP-AMP binding"/>
    <property type="evidence" value="ECO:0007669"/>
    <property type="project" value="TreeGrafter"/>
</dbReference>